<feature type="transmembrane region" description="Helical" evidence="2">
    <location>
        <begin position="554"/>
        <end position="575"/>
    </location>
</feature>
<evidence type="ECO:0000256" key="2">
    <source>
        <dbReference type="SAM" id="Phobius"/>
    </source>
</evidence>
<sequence>MSHANQDRKRQQFPPPPPYKPSQQQQAGGGYAATSASYPSQPVSAYKYGAAAQSNPSYAAASTFSNPYYVSQPASETSNYSQYAASQSADQVSVGISASDSGISKRPSITQTYPQYATSYNTQEQNYSSSFGQSKTNDTVLKSRSVASSYSTSSQSYPTPAQNYMLSTAKNSSITASDRNKGKNNNGAIALLLLPPLALLLIFEISTSLPLLLFLCIALIVYAIDLANPGDYGGRRGYYTLCAVWGGWVVMSMVVGYDLVVLDGNYSYRSVDGVSDQVEEGGSGRGLGNVLVVLALAGQLMVSVLLLFCMATWTTLQFQWLPNQIPHIAHLLERILHFTLPPTSAAIVAYKLTSTSMASSNVTWGVDSLATLFPYLFAFNLALGIWLVGAAPSTMGSDGGDTKSEDTTTYSKEYKKDSREKVATFYCAIQPREGRLLSNLLVFAPSLIHIATFRQRIIYSHASWDDLFDLVLISTVPYLLHYLLASKGVLDERWRRSLNWFLKAGTSQLEDGRTIRGAAVPMVLSLLACVAFQQRYLISLCAWASYIMNGHEGVISSVMATTFLTLGTLLMYTSFWFFQRQHEDGSYLLGEYHEDVFQLLLGAASICLGLSTSPPWSFLPVPMLLAESLALWIISKQLRYSALTIFVFFTCASFMIAYRLTFLSETVEILPNKRIRLKQFAQYAMLECMLAIFFVGLVHRASGGVFEKKMKKWDATGICLTIYSLFLVILEFALLRAPMPVYSRDNFEVGKVAVYSPSTAYLTGLLTLVISWHLSRQHITGVPCTILTTSISISKMLAVLIEENLLDGDDSLKMIYIRFIVTTTLLVTVTAPHIMSPVHVKMSVHAKRGPSGKPSDVPKSASMKVALYCAVILPLVILMSARLVIEPIVGILIGYGSSAFYYASPKFSEVIGYSCAIWGLAMLHMINHFLPDGGADTMRRFSALIFVMGLFVSFSAPAIPGSTADEDSMYSTVSSIDQDDSSSSGGWGLVSAFLAILLAITGPLELREVRDASGRRDTRQLLRLMIFGTMLGCGLAWFITMQSMNKDIFIPIFVTAFSTMAMSFLGTVASVMGYFLEVQDFSEAEQIANVWAGIGFPIFFFISSVSLSAHAHPFGIGGWASTYLSVCGVLAGAFTILVRMRDEKNSTTRGYGNASCVISWLCAISVIYGRYGVAGVGVVGTTSIAGIHMSVLGTLLSAPILLLLEGEPSDGNKRQYQTSARSTKKGLVLNSLTRSNWFAPLLLGTVSTFLTATVYAIFVRGCGLSKFSLLFGAVEDVGQSMRSNARLDEVALLAKNSIVHTKIMTSAARLNESGVWTAKSISGPMLHIIGLLMITPGLRNLLQYSWSGTKSQASKVTLVLLLSILSMLIGNGIPSLVAAAIISFVGGLMMLSSGNR</sequence>
<feature type="transmembrane region" description="Helical" evidence="2">
    <location>
        <begin position="984"/>
        <end position="1000"/>
    </location>
</feature>
<comment type="caution">
    <text evidence="3">The sequence shown here is derived from an EMBL/GenBank/DDBJ whole genome shotgun (WGS) entry which is preliminary data.</text>
</comment>
<reference evidence="3 4" key="1">
    <citation type="submission" date="2024-10" db="EMBL/GenBank/DDBJ databases">
        <title>Updated reference genomes for cyclostephanoid diatoms.</title>
        <authorList>
            <person name="Roberts W.R."/>
            <person name="Alverson A.J."/>
        </authorList>
    </citation>
    <scope>NUCLEOTIDE SEQUENCE [LARGE SCALE GENOMIC DNA]</scope>
    <source>
        <strain evidence="3 4">AJA010-31</strain>
    </source>
</reference>
<feature type="transmembrane region" description="Helical" evidence="2">
    <location>
        <begin position="865"/>
        <end position="885"/>
    </location>
</feature>
<evidence type="ECO:0000256" key="1">
    <source>
        <dbReference type="SAM" id="MobiDB-lite"/>
    </source>
</evidence>
<feature type="transmembrane region" description="Helical" evidence="2">
    <location>
        <begin position="1048"/>
        <end position="1076"/>
    </location>
</feature>
<feature type="transmembrane region" description="Helical" evidence="2">
    <location>
        <begin position="436"/>
        <end position="455"/>
    </location>
</feature>
<feature type="transmembrane region" description="Helical" evidence="2">
    <location>
        <begin position="290"/>
        <end position="314"/>
    </location>
</feature>
<feature type="transmembrane region" description="Helical" evidence="2">
    <location>
        <begin position="1088"/>
        <end position="1110"/>
    </location>
</feature>
<feature type="compositionally biased region" description="Basic and acidic residues" evidence="1">
    <location>
        <begin position="1"/>
        <end position="10"/>
    </location>
</feature>
<name>A0ABD3PM68_9STRA</name>
<dbReference type="EMBL" id="JALLPJ020000539">
    <property type="protein sequence ID" value="KAL3789035.1"/>
    <property type="molecule type" value="Genomic_DNA"/>
</dbReference>
<feature type="transmembrane region" description="Helical" evidence="2">
    <location>
        <begin position="713"/>
        <end position="734"/>
    </location>
</feature>
<keyword evidence="4" id="KW-1185">Reference proteome</keyword>
<feature type="transmembrane region" description="Helical" evidence="2">
    <location>
        <begin position="1150"/>
        <end position="1171"/>
    </location>
</feature>
<feature type="transmembrane region" description="Helical" evidence="2">
    <location>
        <begin position="642"/>
        <end position="660"/>
    </location>
</feature>
<feature type="transmembrane region" description="Helical" evidence="2">
    <location>
        <begin position="1237"/>
        <end position="1258"/>
    </location>
</feature>
<accession>A0ABD3PM68</accession>
<feature type="transmembrane region" description="Helical" evidence="2">
    <location>
        <begin position="1183"/>
        <end position="1204"/>
    </location>
</feature>
<feature type="transmembrane region" description="Helical" evidence="2">
    <location>
        <begin position="1021"/>
        <end position="1042"/>
    </location>
</feature>
<feature type="transmembrane region" description="Helical" evidence="2">
    <location>
        <begin position="910"/>
        <end position="930"/>
    </location>
</feature>
<organism evidence="3 4">
    <name type="scientific">Cyclotella atomus</name>
    <dbReference type="NCBI Taxonomy" id="382360"/>
    <lineage>
        <taxon>Eukaryota</taxon>
        <taxon>Sar</taxon>
        <taxon>Stramenopiles</taxon>
        <taxon>Ochrophyta</taxon>
        <taxon>Bacillariophyta</taxon>
        <taxon>Coscinodiscophyceae</taxon>
        <taxon>Thalassiosirophycidae</taxon>
        <taxon>Stephanodiscales</taxon>
        <taxon>Stephanodiscaceae</taxon>
        <taxon>Cyclotella</taxon>
    </lineage>
</organism>
<feature type="transmembrane region" description="Helical" evidence="2">
    <location>
        <begin position="813"/>
        <end position="835"/>
    </location>
</feature>
<keyword evidence="2" id="KW-0812">Transmembrane</keyword>
<feature type="compositionally biased region" description="Low complexity" evidence="1">
    <location>
        <begin position="21"/>
        <end position="37"/>
    </location>
</feature>
<protein>
    <recommendedName>
        <fullName evidence="5">Dolichol kinase</fullName>
    </recommendedName>
</protein>
<feature type="transmembrane region" description="Helical" evidence="2">
    <location>
        <begin position="1116"/>
        <end position="1138"/>
    </location>
</feature>
<feature type="transmembrane region" description="Helical" evidence="2">
    <location>
        <begin position="372"/>
        <end position="391"/>
    </location>
</feature>
<dbReference type="PANTHER" id="PTHR35313">
    <property type="entry name" value="NO EXINE FORMATION 1"/>
    <property type="match status" value="1"/>
</dbReference>
<feature type="transmembrane region" description="Helical" evidence="2">
    <location>
        <begin position="596"/>
        <end position="612"/>
    </location>
</feature>
<dbReference type="Proteomes" id="UP001530400">
    <property type="component" value="Unassembled WGS sequence"/>
</dbReference>
<evidence type="ECO:0000313" key="3">
    <source>
        <dbReference type="EMBL" id="KAL3789035.1"/>
    </source>
</evidence>
<dbReference type="PANTHER" id="PTHR35313:SF1">
    <property type="entry name" value="NO EXINE FORMATION 1"/>
    <property type="match status" value="1"/>
</dbReference>
<gene>
    <name evidence="3" type="ORF">ACHAWO_004592</name>
</gene>
<evidence type="ECO:0008006" key="5">
    <source>
        <dbReference type="Google" id="ProtNLM"/>
    </source>
</evidence>
<evidence type="ECO:0000313" key="4">
    <source>
        <dbReference type="Proteomes" id="UP001530400"/>
    </source>
</evidence>
<feature type="transmembrane region" description="Helical" evidence="2">
    <location>
        <begin position="238"/>
        <end position="257"/>
    </location>
</feature>
<feature type="transmembrane region" description="Helical" evidence="2">
    <location>
        <begin position="467"/>
        <end position="485"/>
    </location>
</feature>
<proteinExistence type="predicted"/>
<keyword evidence="2" id="KW-1133">Transmembrane helix</keyword>
<feature type="region of interest" description="Disordered" evidence="1">
    <location>
        <begin position="1"/>
        <end position="37"/>
    </location>
</feature>
<keyword evidence="2" id="KW-0472">Membrane</keyword>
<feature type="transmembrane region" description="Helical" evidence="2">
    <location>
        <begin position="781"/>
        <end position="801"/>
    </location>
</feature>
<feature type="transmembrane region" description="Helical" evidence="2">
    <location>
        <begin position="942"/>
        <end position="964"/>
    </location>
</feature>
<feature type="transmembrane region" description="Helical" evidence="2">
    <location>
        <begin position="680"/>
        <end position="701"/>
    </location>
</feature>
<feature type="transmembrane region" description="Helical" evidence="2">
    <location>
        <begin position="1321"/>
        <end position="1341"/>
    </location>
</feature>
<feature type="transmembrane region" description="Helical" evidence="2">
    <location>
        <begin position="187"/>
        <end position="203"/>
    </location>
</feature>
<feature type="transmembrane region" description="Helical" evidence="2">
    <location>
        <begin position="754"/>
        <end position="774"/>
    </location>
</feature>